<organism evidence="9 10">
    <name type="scientific">Thermodesulfitimonas autotrophica</name>
    <dbReference type="NCBI Taxonomy" id="1894989"/>
    <lineage>
        <taxon>Bacteria</taxon>
        <taxon>Bacillati</taxon>
        <taxon>Bacillota</taxon>
        <taxon>Clostridia</taxon>
        <taxon>Thermoanaerobacterales</taxon>
        <taxon>Thermoanaerobacteraceae</taxon>
        <taxon>Thermodesulfitimonas</taxon>
    </lineage>
</organism>
<dbReference type="PANTHER" id="PTHR43551:SF1">
    <property type="entry name" value="HETERODISULFIDE REDUCTASE"/>
    <property type="match status" value="1"/>
</dbReference>
<keyword evidence="6" id="KW-0411">Iron-sulfur</keyword>
<dbReference type="InterPro" id="IPR004017">
    <property type="entry name" value="Cys_rich_dom"/>
</dbReference>
<dbReference type="Gene3D" id="1.10.1060.10">
    <property type="entry name" value="Alpha-helical ferredoxin"/>
    <property type="match status" value="1"/>
</dbReference>
<keyword evidence="10" id="KW-1185">Reference proteome</keyword>
<dbReference type="InterPro" id="IPR017896">
    <property type="entry name" value="4Fe4S_Fe-S-bd"/>
</dbReference>
<dbReference type="PROSITE" id="PS00198">
    <property type="entry name" value="4FE4S_FER_1"/>
    <property type="match status" value="1"/>
</dbReference>
<comment type="caution">
    <text evidence="9">The sequence shown here is derived from an EMBL/GenBank/DDBJ whole genome shotgun (WGS) entry which is preliminary data.</text>
</comment>
<protein>
    <submittedName>
        <fullName evidence="9">Fe-S oxidoreductase</fullName>
    </submittedName>
</protein>
<evidence type="ECO:0000256" key="4">
    <source>
        <dbReference type="ARBA" id="ARBA00022982"/>
    </source>
</evidence>
<evidence type="ECO:0000256" key="2">
    <source>
        <dbReference type="ARBA" id="ARBA00022485"/>
    </source>
</evidence>
<dbReference type="Pfam" id="PF13183">
    <property type="entry name" value="Fer4_8"/>
    <property type="match status" value="1"/>
</dbReference>
<gene>
    <name evidence="9" type="ORF">EDD75_1623</name>
</gene>
<dbReference type="OrthoDB" id="9786127at2"/>
<dbReference type="GO" id="GO:0051539">
    <property type="term" value="F:4 iron, 4 sulfur cluster binding"/>
    <property type="evidence" value="ECO:0007669"/>
    <property type="project" value="UniProtKB-KW"/>
</dbReference>
<dbReference type="EMBL" id="RKRE01000003">
    <property type="protein sequence ID" value="RPF42522.1"/>
    <property type="molecule type" value="Genomic_DNA"/>
</dbReference>
<evidence type="ECO:0000256" key="3">
    <source>
        <dbReference type="ARBA" id="ARBA00022723"/>
    </source>
</evidence>
<keyword evidence="2" id="KW-0004">4Fe-4S</keyword>
<dbReference type="AlphaFoldDB" id="A0A3N5B111"/>
<dbReference type="RefSeq" id="WP_123930747.1">
    <property type="nucleotide sequence ID" value="NZ_RKRE01000003.1"/>
</dbReference>
<evidence type="ECO:0000256" key="5">
    <source>
        <dbReference type="ARBA" id="ARBA00023004"/>
    </source>
</evidence>
<dbReference type="GO" id="GO:0046872">
    <property type="term" value="F:metal ion binding"/>
    <property type="evidence" value="ECO:0007669"/>
    <property type="project" value="UniProtKB-KW"/>
</dbReference>
<proteinExistence type="predicted"/>
<keyword evidence="1" id="KW-0813">Transport</keyword>
<sequence>MKEQKGLAFNRLAALTDEPLLKLDTKKLMPLPYLDAEPPVKPPPESWLEKYDLSLDWHSPVGVPKPKTEQEKAELVRRFLSGLGKLFDPQNNWTFLKILRLTTDYCMRCQTCSEACHVFVASGHQEIYRPTYRSEILRRLYRQYFTPSGKLLKSLVGADIELNYKLVIRLMEVSYRCNVCRRCAQVCPVGIDNGLIAREIRKLFSQEMGIAPKELYAKGTRQHLKVGSSTGMSVGGFKEAIEFIEEDIGDRTGRKIKIPVDKKGADILLIHNAGEYLSWPENPGAFAVLFDAAGIDYTLSSEPVGYDGVNYGLFCDDVELARIGLRHVQIAKKLGVRKIVVGECGHATKTLCVITDRVFPGDLSISEIPRESCLPLFWEIVKSGVIKLDPSRNNFPTTLHDSCNIARLMGIVMPQRNVVKAICPQFREMTPNGARNYCCGGGSGFAIMNELNFPQWRKKVSERMKTKQILEAFRDCLDPSQPKYVIAACSNCKGAMRDLIGHYGLWDKYRITYGGLVELIVNAMADLPKPFIELEFISNE</sequence>
<feature type="domain" description="Cysteine-rich" evidence="7">
    <location>
        <begin position="398"/>
        <end position="496"/>
    </location>
</feature>
<name>A0A3N5B111_9THEO</name>
<feature type="domain" description="4Fe-4S ferredoxin-type" evidence="8">
    <location>
        <begin position="104"/>
        <end position="191"/>
    </location>
</feature>
<evidence type="ECO:0000259" key="7">
    <source>
        <dbReference type="Pfam" id="PF02754"/>
    </source>
</evidence>
<keyword evidence="3" id="KW-0479">Metal-binding</keyword>
<keyword evidence="4" id="KW-0249">Electron transport</keyword>
<dbReference type="PANTHER" id="PTHR43551">
    <property type="entry name" value="FUMARATE REDUCTASE IRON-SULFUR SUBUNIT"/>
    <property type="match status" value="1"/>
</dbReference>
<evidence type="ECO:0000256" key="6">
    <source>
        <dbReference type="ARBA" id="ARBA00023014"/>
    </source>
</evidence>
<dbReference type="InterPro" id="IPR017900">
    <property type="entry name" value="4Fe4S_Fe_S_CS"/>
</dbReference>
<evidence type="ECO:0000313" key="9">
    <source>
        <dbReference type="EMBL" id="RPF42522.1"/>
    </source>
</evidence>
<dbReference type="InterPro" id="IPR009051">
    <property type="entry name" value="Helical_ferredxn"/>
</dbReference>
<evidence type="ECO:0000259" key="8">
    <source>
        <dbReference type="Pfam" id="PF13183"/>
    </source>
</evidence>
<dbReference type="Pfam" id="PF02754">
    <property type="entry name" value="CCG"/>
    <property type="match status" value="1"/>
</dbReference>
<keyword evidence="5" id="KW-0408">Iron</keyword>
<dbReference type="Proteomes" id="UP000282654">
    <property type="component" value="Unassembled WGS sequence"/>
</dbReference>
<dbReference type="SUPFAM" id="SSF46548">
    <property type="entry name" value="alpha-helical ferredoxin"/>
    <property type="match status" value="1"/>
</dbReference>
<dbReference type="GO" id="GO:0016491">
    <property type="term" value="F:oxidoreductase activity"/>
    <property type="evidence" value="ECO:0007669"/>
    <property type="project" value="UniProtKB-ARBA"/>
</dbReference>
<reference evidence="9 10" key="1">
    <citation type="submission" date="2018-11" db="EMBL/GenBank/DDBJ databases">
        <title>Genomic Encyclopedia of Type Strains, Phase IV (KMG-IV): sequencing the most valuable type-strain genomes for metagenomic binning, comparative biology and taxonomic classification.</title>
        <authorList>
            <person name="Goeker M."/>
        </authorList>
    </citation>
    <scope>NUCLEOTIDE SEQUENCE [LARGE SCALE GENOMIC DNA]</scope>
    <source>
        <strain evidence="9 10">DSM 102936</strain>
    </source>
</reference>
<accession>A0A3N5B111</accession>
<evidence type="ECO:0000313" key="10">
    <source>
        <dbReference type="Proteomes" id="UP000282654"/>
    </source>
</evidence>
<evidence type="ECO:0000256" key="1">
    <source>
        <dbReference type="ARBA" id="ARBA00022448"/>
    </source>
</evidence>